<name>A0A743P718_SALER</name>
<evidence type="ECO:0000313" key="1">
    <source>
        <dbReference type="EMBL" id="HAF2129176.1"/>
    </source>
</evidence>
<reference evidence="1" key="2">
    <citation type="submission" date="2020-02" db="EMBL/GenBank/DDBJ databases">
        <authorList>
            <consortium name="NCBI Pathogen Detection Project"/>
        </authorList>
    </citation>
    <scope>NUCLEOTIDE SEQUENCE</scope>
    <source>
        <strain evidence="1">MA.CK_00/00001968</strain>
    </source>
</reference>
<comment type="caution">
    <text evidence="1">The sequence shown here is derived from an EMBL/GenBank/DDBJ whole genome shotgun (WGS) entry which is preliminary data.</text>
</comment>
<sequence length="147" mass="16165">MEEFKFCLLSGGEFNFHVKDIGNVHEKSSIFNDDGYSVVVSGAAAKTIQKVAQMESDIKWLPDAHGKTHATIVKGDAAIPVDKIELYLRGKASGDLTTLKADYNALKYLQVKNQSQFAKDPNNFDKLRICACCSFFLADGKSISGIR</sequence>
<gene>
    <name evidence="1" type="ORF">G9F27_003378</name>
</gene>
<proteinExistence type="predicted"/>
<accession>A0A743P718</accession>
<dbReference type="EMBL" id="DAAUQX010000031">
    <property type="protein sequence ID" value="HAF2129176.1"/>
    <property type="molecule type" value="Genomic_DNA"/>
</dbReference>
<protein>
    <submittedName>
        <fullName evidence="1">Uncharacterized protein</fullName>
    </submittedName>
</protein>
<reference evidence="1" key="1">
    <citation type="journal article" date="2018" name="Genome Biol.">
        <title>SKESA: strategic k-mer extension for scrupulous assemblies.</title>
        <authorList>
            <person name="Souvorov A."/>
            <person name="Agarwala R."/>
            <person name="Lipman D.J."/>
        </authorList>
    </citation>
    <scope>NUCLEOTIDE SEQUENCE</scope>
    <source>
        <strain evidence="1">MA.CK_00/00001968</strain>
    </source>
</reference>
<dbReference type="AlphaFoldDB" id="A0A743P718"/>
<organism evidence="1">
    <name type="scientific">Salmonella enterica</name>
    <name type="common">Salmonella choleraesuis</name>
    <dbReference type="NCBI Taxonomy" id="28901"/>
    <lineage>
        <taxon>Bacteria</taxon>
        <taxon>Pseudomonadati</taxon>
        <taxon>Pseudomonadota</taxon>
        <taxon>Gammaproteobacteria</taxon>
        <taxon>Enterobacterales</taxon>
        <taxon>Enterobacteriaceae</taxon>
        <taxon>Salmonella</taxon>
    </lineage>
</organism>